<dbReference type="Proteomes" id="UP000177097">
    <property type="component" value="Unassembled WGS sequence"/>
</dbReference>
<dbReference type="EMBL" id="MGDX01000026">
    <property type="protein sequence ID" value="OGL70727.1"/>
    <property type="molecule type" value="Genomic_DNA"/>
</dbReference>
<evidence type="ECO:0000313" key="3">
    <source>
        <dbReference type="Proteomes" id="UP000177097"/>
    </source>
</evidence>
<keyword evidence="1" id="KW-0812">Transmembrane</keyword>
<gene>
    <name evidence="2" type="ORF">A3C17_02215</name>
</gene>
<protein>
    <submittedName>
        <fullName evidence="2">Uncharacterized protein</fullName>
    </submittedName>
</protein>
<name>A0A1F7TZ55_9BACT</name>
<comment type="caution">
    <text evidence="2">The sequence shown here is derived from an EMBL/GenBank/DDBJ whole genome shotgun (WGS) entry which is preliminary data.</text>
</comment>
<evidence type="ECO:0000313" key="2">
    <source>
        <dbReference type="EMBL" id="OGL70727.1"/>
    </source>
</evidence>
<reference evidence="2 3" key="1">
    <citation type="journal article" date="2016" name="Nat. Commun.">
        <title>Thousands of microbial genomes shed light on interconnected biogeochemical processes in an aquifer system.</title>
        <authorList>
            <person name="Anantharaman K."/>
            <person name="Brown C.T."/>
            <person name="Hug L.A."/>
            <person name="Sharon I."/>
            <person name="Castelle C.J."/>
            <person name="Probst A.J."/>
            <person name="Thomas B.C."/>
            <person name="Singh A."/>
            <person name="Wilkins M.J."/>
            <person name="Karaoz U."/>
            <person name="Brodie E.L."/>
            <person name="Williams K.H."/>
            <person name="Hubbard S.S."/>
            <person name="Banfield J.F."/>
        </authorList>
    </citation>
    <scope>NUCLEOTIDE SEQUENCE [LARGE SCALE GENOMIC DNA]</scope>
</reference>
<keyword evidence="1" id="KW-1133">Transmembrane helix</keyword>
<feature type="transmembrane region" description="Helical" evidence="1">
    <location>
        <begin position="39"/>
        <end position="62"/>
    </location>
</feature>
<organism evidence="2 3">
    <name type="scientific">Candidatus Uhrbacteria bacterium RIFCSPHIGHO2_02_FULL_53_13</name>
    <dbReference type="NCBI Taxonomy" id="1802389"/>
    <lineage>
        <taxon>Bacteria</taxon>
        <taxon>Candidatus Uhriibacteriota</taxon>
    </lineage>
</organism>
<sequence length="88" mass="9888">MRDNTLSFHSVVWFVVLFGALFVPDQAFAYIDPGLGGSLFQMFYLIFAGAILFVVSPILVFWKKVKGALRGRLCKDGKEKDEKNDIAI</sequence>
<proteinExistence type="predicted"/>
<dbReference type="STRING" id="1802389.A3C17_02215"/>
<evidence type="ECO:0000256" key="1">
    <source>
        <dbReference type="SAM" id="Phobius"/>
    </source>
</evidence>
<dbReference type="AlphaFoldDB" id="A0A1F7TZ55"/>
<accession>A0A1F7TZ55</accession>
<keyword evidence="1" id="KW-0472">Membrane</keyword>